<dbReference type="InterPro" id="IPR020144">
    <property type="entry name" value="SpoVAB"/>
</dbReference>
<keyword evidence="1" id="KW-1133">Transmembrane helix</keyword>
<keyword evidence="3" id="KW-1185">Reference proteome</keyword>
<reference evidence="2" key="1">
    <citation type="submission" date="2021-04" db="EMBL/GenBank/DDBJ databases">
        <title>Draft genome sequence of Xylanibacillus composti strain K13.</title>
        <authorList>
            <person name="Uke A."/>
            <person name="Chhe C."/>
            <person name="Baramee S."/>
            <person name="Kosugi A."/>
        </authorList>
    </citation>
    <scope>NUCLEOTIDE SEQUENCE</scope>
    <source>
        <strain evidence="2">K13</strain>
    </source>
</reference>
<dbReference type="RefSeq" id="WP_213412193.1">
    <property type="nucleotide sequence ID" value="NZ_BOVK01000027.1"/>
</dbReference>
<feature type="transmembrane region" description="Helical" evidence="1">
    <location>
        <begin position="6"/>
        <end position="28"/>
    </location>
</feature>
<dbReference type="AlphaFoldDB" id="A0A8J4H6I1"/>
<feature type="transmembrane region" description="Helical" evidence="1">
    <location>
        <begin position="115"/>
        <end position="138"/>
    </location>
</feature>
<evidence type="ECO:0000313" key="3">
    <source>
        <dbReference type="Proteomes" id="UP000677918"/>
    </source>
</evidence>
<proteinExistence type="predicted"/>
<dbReference type="Proteomes" id="UP000677918">
    <property type="component" value="Unassembled WGS sequence"/>
</dbReference>
<accession>A0A8J4H6I1</accession>
<comment type="caution">
    <text evidence="2">The sequence shown here is derived from an EMBL/GenBank/DDBJ whole genome shotgun (WGS) entry which is preliminary data.</text>
</comment>
<protein>
    <submittedName>
        <fullName evidence="2">Stage V sporulation protein AB</fullName>
    </submittedName>
</protein>
<gene>
    <name evidence="2" type="primary">spoVAB</name>
    <name evidence="2" type="ORF">XYCOK13_22170</name>
</gene>
<sequence length="141" mass="15427">MAWLAAAFAMLLGLAGGLIVGSGLVALLTVLDIIPRLAQVACMYKHVDWLERAVVSGAFFWTVADFFDLTFGHFALGAVLVGLLQGIFVGMLAAALTEVLNVLPILSRRLRMEAYMMWFVIAMMAGKVVGSLFDWLVYQRL</sequence>
<evidence type="ECO:0000256" key="1">
    <source>
        <dbReference type="SAM" id="Phobius"/>
    </source>
</evidence>
<feature type="transmembrane region" description="Helical" evidence="1">
    <location>
        <begin position="73"/>
        <end position="103"/>
    </location>
</feature>
<evidence type="ECO:0000313" key="2">
    <source>
        <dbReference type="EMBL" id="GIQ69393.1"/>
    </source>
</evidence>
<name>A0A8J4H6I1_9BACL</name>
<dbReference type="Pfam" id="PF13782">
    <property type="entry name" value="SpoVAB"/>
    <property type="match status" value="1"/>
</dbReference>
<dbReference type="EMBL" id="BOVK01000027">
    <property type="protein sequence ID" value="GIQ69393.1"/>
    <property type="molecule type" value="Genomic_DNA"/>
</dbReference>
<keyword evidence="1" id="KW-0472">Membrane</keyword>
<organism evidence="2 3">
    <name type="scientific">Xylanibacillus composti</name>
    <dbReference type="NCBI Taxonomy" id="1572762"/>
    <lineage>
        <taxon>Bacteria</taxon>
        <taxon>Bacillati</taxon>
        <taxon>Bacillota</taxon>
        <taxon>Bacilli</taxon>
        <taxon>Bacillales</taxon>
        <taxon>Paenibacillaceae</taxon>
        <taxon>Xylanibacillus</taxon>
    </lineage>
</organism>
<keyword evidence="1" id="KW-0812">Transmembrane</keyword>